<evidence type="ECO:0000256" key="1">
    <source>
        <dbReference type="ARBA" id="ARBA00001947"/>
    </source>
</evidence>
<comment type="subcellular location">
    <subcellularLocation>
        <location evidence="2">Membrane</location>
        <topology evidence="2">Multi-pass membrane protein</topology>
    </subcellularLocation>
</comment>
<evidence type="ECO:0000256" key="11">
    <source>
        <dbReference type="ARBA" id="ARBA00023136"/>
    </source>
</evidence>
<evidence type="ECO:0000313" key="14">
    <source>
        <dbReference type="EMBL" id="MFD2912506.1"/>
    </source>
</evidence>
<comment type="cofactor">
    <cofactor evidence="1">
        <name>Zn(2+)</name>
        <dbReference type="ChEBI" id="CHEBI:29105"/>
    </cofactor>
</comment>
<feature type="transmembrane region" description="Helical" evidence="12">
    <location>
        <begin position="82"/>
        <end position="103"/>
    </location>
</feature>
<feature type="transmembrane region" description="Helical" evidence="12">
    <location>
        <begin position="123"/>
        <end position="143"/>
    </location>
</feature>
<keyword evidence="7" id="KW-0378">Hydrolase</keyword>
<proteinExistence type="inferred from homology"/>
<dbReference type="InterPro" id="IPR008915">
    <property type="entry name" value="Peptidase_M50"/>
</dbReference>
<organism evidence="14 15">
    <name type="scientific">Jeotgalibacillus terrae</name>
    <dbReference type="NCBI Taxonomy" id="587735"/>
    <lineage>
        <taxon>Bacteria</taxon>
        <taxon>Bacillati</taxon>
        <taxon>Bacillota</taxon>
        <taxon>Bacilli</taxon>
        <taxon>Bacillales</taxon>
        <taxon>Caryophanaceae</taxon>
        <taxon>Jeotgalibacillus</taxon>
    </lineage>
</organism>
<evidence type="ECO:0000256" key="10">
    <source>
        <dbReference type="ARBA" id="ARBA00023049"/>
    </source>
</evidence>
<keyword evidence="10" id="KW-0482">Metalloprotease</keyword>
<evidence type="ECO:0000256" key="12">
    <source>
        <dbReference type="SAM" id="Phobius"/>
    </source>
</evidence>
<feature type="transmembrane region" description="Helical" evidence="12">
    <location>
        <begin position="175"/>
        <end position="196"/>
    </location>
</feature>
<dbReference type="PANTHER" id="PTHR39188:SF3">
    <property type="entry name" value="STAGE IV SPORULATION PROTEIN FB"/>
    <property type="match status" value="1"/>
</dbReference>
<dbReference type="GO" id="GO:0006508">
    <property type="term" value="P:proteolysis"/>
    <property type="evidence" value="ECO:0007669"/>
    <property type="project" value="UniProtKB-KW"/>
</dbReference>
<keyword evidence="5 12" id="KW-0812">Transmembrane</keyword>
<evidence type="ECO:0000256" key="3">
    <source>
        <dbReference type="ARBA" id="ARBA00007931"/>
    </source>
</evidence>
<keyword evidence="8" id="KW-0862">Zinc</keyword>
<keyword evidence="11 12" id="KW-0472">Membrane</keyword>
<evidence type="ECO:0000313" key="15">
    <source>
        <dbReference type="Proteomes" id="UP001597561"/>
    </source>
</evidence>
<dbReference type="EMBL" id="JBHUPG010000022">
    <property type="protein sequence ID" value="MFD2912506.1"/>
    <property type="molecule type" value="Genomic_DNA"/>
</dbReference>
<evidence type="ECO:0000256" key="6">
    <source>
        <dbReference type="ARBA" id="ARBA00022723"/>
    </source>
</evidence>
<comment type="caution">
    <text evidence="14">The sequence shown here is derived from an EMBL/GenBank/DDBJ whole genome shotgun (WGS) entry which is preliminary data.</text>
</comment>
<evidence type="ECO:0000256" key="9">
    <source>
        <dbReference type="ARBA" id="ARBA00022989"/>
    </source>
</evidence>
<dbReference type="Proteomes" id="UP001597561">
    <property type="component" value="Unassembled WGS sequence"/>
</dbReference>
<evidence type="ECO:0000256" key="8">
    <source>
        <dbReference type="ARBA" id="ARBA00022833"/>
    </source>
</evidence>
<keyword evidence="9 12" id="KW-1133">Transmembrane helix</keyword>
<feature type="domain" description="Peptidase M50" evidence="13">
    <location>
        <begin position="111"/>
        <end position="140"/>
    </location>
</feature>
<dbReference type="GO" id="GO:0008233">
    <property type="term" value="F:peptidase activity"/>
    <property type="evidence" value="ECO:0007669"/>
    <property type="project" value="UniProtKB-KW"/>
</dbReference>
<evidence type="ECO:0000256" key="2">
    <source>
        <dbReference type="ARBA" id="ARBA00004141"/>
    </source>
</evidence>
<dbReference type="RefSeq" id="WP_204728989.1">
    <property type="nucleotide sequence ID" value="NZ_JAFBDK010000006.1"/>
</dbReference>
<evidence type="ECO:0000256" key="5">
    <source>
        <dbReference type="ARBA" id="ARBA00022692"/>
    </source>
</evidence>
<gene>
    <name evidence="14" type="ORF">ACFS5P_11530</name>
</gene>
<feature type="domain" description="Peptidase M50" evidence="13">
    <location>
        <begin position="31"/>
        <end position="100"/>
    </location>
</feature>
<dbReference type="PANTHER" id="PTHR39188">
    <property type="entry name" value="MEMBRANE-ASSOCIATED ZINC METALLOPROTEASE M50B"/>
    <property type="match status" value="1"/>
</dbReference>
<evidence type="ECO:0000256" key="4">
    <source>
        <dbReference type="ARBA" id="ARBA00022670"/>
    </source>
</evidence>
<accession>A0ABW5ZIZ4</accession>
<protein>
    <submittedName>
        <fullName evidence="14">Site-2 protease family protein</fullName>
    </submittedName>
</protein>
<keyword evidence="4 14" id="KW-0645">Protease</keyword>
<reference evidence="15" key="1">
    <citation type="journal article" date="2019" name="Int. J. Syst. Evol. Microbiol.">
        <title>The Global Catalogue of Microorganisms (GCM) 10K type strain sequencing project: providing services to taxonomists for standard genome sequencing and annotation.</title>
        <authorList>
            <consortium name="The Broad Institute Genomics Platform"/>
            <consortium name="The Broad Institute Genome Sequencing Center for Infectious Disease"/>
            <person name="Wu L."/>
            <person name="Ma J."/>
        </authorList>
    </citation>
    <scope>NUCLEOTIDE SEQUENCE [LARGE SCALE GENOMIC DNA]</scope>
    <source>
        <strain evidence="15">KCTC 13528</strain>
    </source>
</reference>
<feature type="transmembrane region" description="Helical" evidence="12">
    <location>
        <begin position="150"/>
        <end position="169"/>
    </location>
</feature>
<evidence type="ECO:0000256" key="7">
    <source>
        <dbReference type="ARBA" id="ARBA00022801"/>
    </source>
</evidence>
<dbReference type="Pfam" id="PF02163">
    <property type="entry name" value="Peptidase_M50"/>
    <property type="match status" value="2"/>
</dbReference>
<comment type="similarity">
    <text evidence="3">Belongs to the peptidase M50B family.</text>
</comment>
<keyword evidence="15" id="KW-1185">Reference proteome</keyword>
<evidence type="ECO:0000259" key="13">
    <source>
        <dbReference type="Pfam" id="PF02163"/>
    </source>
</evidence>
<keyword evidence="6" id="KW-0479">Metal-binding</keyword>
<name>A0ABW5ZIZ4_9BACL</name>
<sequence length="264" mass="30458">MMLIKGKVAIHPFFWIMAAASFISGQFHSFFILFILVLAHEAAHGIAAVFFKWQVKSLTLLPFGGHLEVKGILNKPVTEEAVVALSGPFFHLLVHICLIYSHLPFAYTEELIHLNLQLLFFNLLPVWPLDGGRILSCIINLFFPFKKSLYLLITFSTCTLLTLMIASVWQLQLQWLLLLVYAGFSTWQLYATRHFLFKQFLLEKWKVQHSERKIEYAPATDSLHSLVNRMVKGKKQQFLITENEKVIGTLSDDMIIKRYFSAHD</sequence>